<dbReference type="Proteomes" id="UP000807159">
    <property type="component" value="Chromosome 3"/>
</dbReference>
<evidence type="ECO:0000313" key="1">
    <source>
        <dbReference type="EMBL" id="KAH8479410.1"/>
    </source>
</evidence>
<protein>
    <submittedName>
        <fullName evidence="1">Uncharacterized protein</fullName>
    </submittedName>
</protein>
<dbReference type="AlphaFoldDB" id="A0A8T2WEA4"/>
<organism evidence="1 3">
    <name type="scientific">Populus deltoides</name>
    <name type="common">Eastern poplar</name>
    <name type="synonym">Eastern cottonwood</name>
    <dbReference type="NCBI Taxonomy" id="3696"/>
    <lineage>
        <taxon>Eukaryota</taxon>
        <taxon>Viridiplantae</taxon>
        <taxon>Streptophyta</taxon>
        <taxon>Embryophyta</taxon>
        <taxon>Tracheophyta</taxon>
        <taxon>Spermatophyta</taxon>
        <taxon>Magnoliopsida</taxon>
        <taxon>eudicotyledons</taxon>
        <taxon>Gunneridae</taxon>
        <taxon>Pentapetalae</taxon>
        <taxon>rosids</taxon>
        <taxon>fabids</taxon>
        <taxon>Malpighiales</taxon>
        <taxon>Salicaceae</taxon>
        <taxon>Saliceae</taxon>
        <taxon>Populus</taxon>
    </lineage>
</organism>
<name>A0A8T2WEA4_POPDE</name>
<sequence>MRLEVAGQRGIAVSFPPLWQWQSRWERRKFREDEDEVFMWLLVLYNEKNEGKQFMVELLWLVYLGLKETTSVGVVAAIGIAVGQEEEMEKSCLLALGMVSTVIGKTVYDGNEDNLEWEEMKGQLFF</sequence>
<keyword evidence="3" id="KW-1185">Reference proteome</keyword>
<feature type="non-terminal residue" evidence="1">
    <location>
        <position position="126"/>
    </location>
</feature>
<comment type="caution">
    <text evidence="1">The sequence shown here is derived from an EMBL/GenBank/DDBJ whole genome shotgun (WGS) entry which is preliminary data.</text>
</comment>
<dbReference type="EMBL" id="JACEGQ020000211">
    <property type="protein sequence ID" value="KAH8479410.1"/>
    <property type="molecule type" value="Genomic_DNA"/>
</dbReference>
<evidence type="ECO:0000313" key="3">
    <source>
        <dbReference type="Proteomes" id="UP000807159"/>
    </source>
</evidence>
<dbReference type="EMBL" id="JACEGQ020000003">
    <property type="protein sequence ID" value="KAH8514874.1"/>
    <property type="molecule type" value="Genomic_DNA"/>
</dbReference>
<accession>A0A8T2WEA4</accession>
<evidence type="ECO:0000313" key="2">
    <source>
        <dbReference type="EMBL" id="KAH8514874.1"/>
    </source>
</evidence>
<reference evidence="1" key="1">
    <citation type="journal article" date="2021" name="J. Hered.">
        <title>Genome Assembly of Salicaceae Populus deltoides (Eastern Cottonwood) I-69 Based on Nanopore Sequencing and Hi-C Technologies.</title>
        <authorList>
            <person name="Bai S."/>
            <person name="Wu H."/>
            <person name="Zhang J."/>
            <person name="Pan Z."/>
            <person name="Zhao W."/>
            <person name="Li Z."/>
            <person name="Tong C."/>
        </authorList>
    </citation>
    <scope>NUCLEOTIDE SEQUENCE</scope>
    <source>
        <tissue evidence="1">Leaf</tissue>
    </source>
</reference>
<gene>
    <name evidence="2" type="ORF">H0E87_007656</name>
    <name evidence="1" type="ORF">H0E87_031636</name>
</gene>
<proteinExistence type="predicted"/>